<gene>
    <name evidence="1" type="ORF">HPB52_011979</name>
</gene>
<dbReference type="EMBL" id="JABSTV010001253">
    <property type="protein sequence ID" value="KAH7943836.1"/>
    <property type="molecule type" value="Genomic_DNA"/>
</dbReference>
<dbReference type="AlphaFoldDB" id="A0A9D4PLF4"/>
<comment type="caution">
    <text evidence="1">The sequence shown here is derived from an EMBL/GenBank/DDBJ whole genome shotgun (WGS) entry which is preliminary data.</text>
</comment>
<reference evidence="1" key="2">
    <citation type="submission" date="2021-09" db="EMBL/GenBank/DDBJ databases">
        <authorList>
            <person name="Jia N."/>
            <person name="Wang J."/>
            <person name="Shi W."/>
            <person name="Du L."/>
            <person name="Sun Y."/>
            <person name="Zhan W."/>
            <person name="Jiang J."/>
            <person name="Wang Q."/>
            <person name="Zhang B."/>
            <person name="Ji P."/>
            <person name="Sakyi L.B."/>
            <person name="Cui X."/>
            <person name="Yuan T."/>
            <person name="Jiang B."/>
            <person name="Yang W."/>
            <person name="Lam T.T.-Y."/>
            <person name="Chang Q."/>
            <person name="Ding S."/>
            <person name="Wang X."/>
            <person name="Zhu J."/>
            <person name="Ruan X."/>
            <person name="Zhao L."/>
            <person name="Wei J."/>
            <person name="Que T."/>
            <person name="Du C."/>
            <person name="Cheng J."/>
            <person name="Dai P."/>
            <person name="Han X."/>
            <person name="Huang E."/>
            <person name="Gao Y."/>
            <person name="Liu J."/>
            <person name="Shao H."/>
            <person name="Ye R."/>
            <person name="Li L."/>
            <person name="Wei W."/>
            <person name="Wang X."/>
            <person name="Wang C."/>
            <person name="Huo Q."/>
            <person name="Li W."/>
            <person name="Guo W."/>
            <person name="Chen H."/>
            <person name="Chen S."/>
            <person name="Zhou L."/>
            <person name="Zhou L."/>
            <person name="Ni X."/>
            <person name="Tian J."/>
            <person name="Zhou Y."/>
            <person name="Sheng Y."/>
            <person name="Liu T."/>
            <person name="Pan Y."/>
            <person name="Xia L."/>
            <person name="Li J."/>
            <person name="Zhao F."/>
            <person name="Cao W."/>
        </authorList>
    </citation>
    <scope>NUCLEOTIDE SEQUENCE</scope>
    <source>
        <strain evidence="1">Rsan-2018</strain>
        <tissue evidence="1">Larvae</tissue>
    </source>
</reference>
<organism evidence="1 2">
    <name type="scientific">Rhipicephalus sanguineus</name>
    <name type="common">Brown dog tick</name>
    <name type="synonym">Ixodes sanguineus</name>
    <dbReference type="NCBI Taxonomy" id="34632"/>
    <lineage>
        <taxon>Eukaryota</taxon>
        <taxon>Metazoa</taxon>
        <taxon>Ecdysozoa</taxon>
        <taxon>Arthropoda</taxon>
        <taxon>Chelicerata</taxon>
        <taxon>Arachnida</taxon>
        <taxon>Acari</taxon>
        <taxon>Parasitiformes</taxon>
        <taxon>Ixodida</taxon>
        <taxon>Ixodoidea</taxon>
        <taxon>Ixodidae</taxon>
        <taxon>Rhipicephalinae</taxon>
        <taxon>Rhipicephalus</taxon>
        <taxon>Rhipicephalus</taxon>
    </lineage>
</organism>
<evidence type="ECO:0000313" key="1">
    <source>
        <dbReference type="EMBL" id="KAH7943836.1"/>
    </source>
</evidence>
<evidence type="ECO:0000313" key="2">
    <source>
        <dbReference type="Proteomes" id="UP000821837"/>
    </source>
</evidence>
<dbReference type="SUPFAM" id="SSF52047">
    <property type="entry name" value="RNI-like"/>
    <property type="match status" value="1"/>
</dbReference>
<reference evidence="1" key="1">
    <citation type="journal article" date="2020" name="Cell">
        <title>Large-Scale Comparative Analyses of Tick Genomes Elucidate Their Genetic Diversity and Vector Capacities.</title>
        <authorList>
            <consortium name="Tick Genome and Microbiome Consortium (TIGMIC)"/>
            <person name="Jia N."/>
            <person name="Wang J."/>
            <person name="Shi W."/>
            <person name="Du L."/>
            <person name="Sun Y."/>
            <person name="Zhan W."/>
            <person name="Jiang J.F."/>
            <person name="Wang Q."/>
            <person name="Zhang B."/>
            <person name="Ji P."/>
            <person name="Bell-Sakyi L."/>
            <person name="Cui X.M."/>
            <person name="Yuan T.T."/>
            <person name="Jiang B.G."/>
            <person name="Yang W.F."/>
            <person name="Lam T.T."/>
            <person name="Chang Q.C."/>
            <person name="Ding S.J."/>
            <person name="Wang X.J."/>
            <person name="Zhu J.G."/>
            <person name="Ruan X.D."/>
            <person name="Zhao L."/>
            <person name="Wei J.T."/>
            <person name="Ye R.Z."/>
            <person name="Que T.C."/>
            <person name="Du C.H."/>
            <person name="Zhou Y.H."/>
            <person name="Cheng J.X."/>
            <person name="Dai P.F."/>
            <person name="Guo W.B."/>
            <person name="Han X.H."/>
            <person name="Huang E.J."/>
            <person name="Li L.F."/>
            <person name="Wei W."/>
            <person name="Gao Y.C."/>
            <person name="Liu J.Z."/>
            <person name="Shao H.Z."/>
            <person name="Wang X."/>
            <person name="Wang C.C."/>
            <person name="Yang T.C."/>
            <person name="Huo Q.B."/>
            <person name="Li W."/>
            <person name="Chen H.Y."/>
            <person name="Chen S.E."/>
            <person name="Zhou L.G."/>
            <person name="Ni X.B."/>
            <person name="Tian J.H."/>
            <person name="Sheng Y."/>
            <person name="Liu T."/>
            <person name="Pan Y.S."/>
            <person name="Xia L.Y."/>
            <person name="Li J."/>
            <person name="Zhao F."/>
            <person name="Cao W.C."/>
        </authorList>
    </citation>
    <scope>NUCLEOTIDE SEQUENCE</scope>
    <source>
        <strain evidence="1">Rsan-2018</strain>
    </source>
</reference>
<dbReference type="Proteomes" id="UP000821837">
    <property type="component" value="Unassembled WGS sequence"/>
</dbReference>
<dbReference type="Gene3D" id="3.80.10.10">
    <property type="entry name" value="Ribonuclease Inhibitor"/>
    <property type="match status" value="1"/>
</dbReference>
<name>A0A9D4PLF4_RHISA</name>
<accession>A0A9D4PLF4</accession>
<proteinExistence type="predicted"/>
<protein>
    <submittedName>
        <fullName evidence="1">Uncharacterized protein</fullName>
    </submittedName>
</protein>
<keyword evidence="2" id="KW-1185">Reference proteome</keyword>
<sequence length="335" mass="38384">MENFGDVSVNIRPWLVALIENKTLTELTLNFACFNLADCQCFIRGLASNASLKRVTVDQLRQSIAAEICQAMRENGVWDRFFISEPLVIDDPVVVLTECKELHRITFNSGIFESDQQSEQLHITLCLLRSSTHVTSLCLQVRRVPLNRKLSSLIGQYISGTKVLRELELDFYSVAENDVDRAQRALVQALSLNKSIRKLSLKGLCFDETEIEMLADVLQYSRMIYDFYFETTQFVMGTRHKFCAAATQLVHFHPRLVEKVQELTSVDEKQAVLQIRNSLKSISEMDDFMCMAGVVKYSVTCYGREDSQKQLVDLNVECWLHIQQYINVGDILDEQ</sequence>
<dbReference type="InterPro" id="IPR032675">
    <property type="entry name" value="LRR_dom_sf"/>
</dbReference>